<dbReference type="Proteomes" id="UP001498398">
    <property type="component" value="Unassembled WGS sequence"/>
</dbReference>
<comment type="caution">
    <text evidence="4">The sequence shown here is derived from an EMBL/GenBank/DDBJ whole genome shotgun (WGS) entry which is preliminary data.</text>
</comment>
<gene>
    <name evidence="4" type="ORF">VKT23_010867</name>
</gene>
<sequence>MSQELWRKHDKQLPSAKAVLEEHSDIVEVLLSVDEDGVQQLAWGMKKIADSLKNKVKIVEASVDGTHETNSKHLELYSLMVEVDGAGLPLSYCLLSTVDATDHGKRKKALTRWATLVKERYGLDPEFVHLDKDLGEIGMAQTVWPKAKIQICWWHQRKAVRERITKAKLSTTPYDATRAHGIFDFIDPEWYPPGRSDPNEREGGREGGGKDTTVDEPLEPTQAVKKEKDPDELYIRVPATQHSLSSLPENQKLTIKIRPVTQLPSATEEPKRFFCPQEHRDTVLSKIDAHRHAHPLIPGYASPTPQGIHKWAVKRMYHFCEVNDLRELWAYLWENWYRPGRWELWACAAIPSIPRLRTTMINESHWRHIKHDFLHHFHKPRLDLLVWIVITKLAPTYQRKLENLTTDTGRYRGLASWRKAFKREWKRCEKTEITLPLNPKYRPDPKRWVCTCPSQSLSRFLLCKHLVQGVELVPNTFFLEVMRNRTTLFWSHPSLIPKSVDIGTSEIQTPSAQEENEDIILQNLNDPDEGIESDDEDDYRLEAEDTLTQHNKTYCERVTSCTKAVRDFMDAVDYQCQFLDERFFNHLEREGAGFFRVMQSCLNKEQRQNHNRGAPAGTYSGETVASMFFRSRPRSGEEST</sequence>
<feature type="region of interest" description="Disordered" evidence="2">
    <location>
        <begin position="187"/>
        <end position="230"/>
    </location>
</feature>
<dbReference type="InterPro" id="IPR018289">
    <property type="entry name" value="MULE_transposase_dom"/>
</dbReference>
<dbReference type="InterPro" id="IPR007527">
    <property type="entry name" value="Znf_SWIM"/>
</dbReference>
<proteinExistence type="predicted"/>
<evidence type="ECO:0000256" key="1">
    <source>
        <dbReference type="PROSITE-ProRule" id="PRU00325"/>
    </source>
</evidence>
<feature type="compositionally biased region" description="Basic and acidic residues" evidence="2">
    <location>
        <begin position="197"/>
        <end position="213"/>
    </location>
</feature>
<evidence type="ECO:0000259" key="3">
    <source>
        <dbReference type="PROSITE" id="PS50966"/>
    </source>
</evidence>
<feature type="region of interest" description="Disordered" evidence="2">
    <location>
        <begin position="605"/>
        <end position="640"/>
    </location>
</feature>
<name>A0ABR1JG30_9AGAR</name>
<protein>
    <recommendedName>
        <fullName evidence="3">SWIM-type domain-containing protein</fullName>
    </recommendedName>
</protein>
<dbReference type="Pfam" id="PF10551">
    <property type="entry name" value="MULE"/>
    <property type="match status" value="1"/>
</dbReference>
<organism evidence="4 5">
    <name type="scientific">Marasmiellus scandens</name>
    <dbReference type="NCBI Taxonomy" id="2682957"/>
    <lineage>
        <taxon>Eukaryota</taxon>
        <taxon>Fungi</taxon>
        <taxon>Dikarya</taxon>
        <taxon>Basidiomycota</taxon>
        <taxon>Agaricomycotina</taxon>
        <taxon>Agaricomycetes</taxon>
        <taxon>Agaricomycetidae</taxon>
        <taxon>Agaricales</taxon>
        <taxon>Marasmiineae</taxon>
        <taxon>Omphalotaceae</taxon>
        <taxon>Marasmiellus</taxon>
    </lineage>
</organism>
<keyword evidence="5" id="KW-1185">Reference proteome</keyword>
<keyword evidence="1" id="KW-0862">Zinc</keyword>
<reference evidence="4 5" key="1">
    <citation type="submission" date="2024-01" db="EMBL/GenBank/DDBJ databases">
        <title>A draft genome for the cacao thread blight pathogen Marasmiellus scandens.</title>
        <authorList>
            <person name="Baruah I.K."/>
            <person name="Leung J."/>
            <person name="Bukari Y."/>
            <person name="Amoako-Attah I."/>
            <person name="Meinhardt L.W."/>
            <person name="Bailey B.A."/>
            <person name="Cohen S.P."/>
        </authorList>
    </citation>
    <scope>NUCLEOTIDE SEQUENCE [LARGE SCALE GENOMIC DNA]</scope>
    <source>
        <strain evidence="4 5">GH-19</strain>
    </source>
</reference>
<evidence type="ECO:0000256" key="2">
    <source>
        <dbReference type="SAM" id="MobiDB-lite"/>
    </source>
</evidence>
<keyword evidence="1" id="KW-0863">Zinc-finger</keyword>
<evidence type="ECO:0000313" key="4">
    <source>
        <dbReference type="EMBL" id="KAK7455833.1"/>
    </source>
</evidence>
<evidence type="ECO:0000313" key="5">
    <source>
        <dbReference type="Proteomes" id="UP001498398"/>
    </source>
</evidence>
<accession>A0ABR1JG30</accession>
<feature type="domain" description="SWIM-type" evidence="3">
    <location>
        <begin position="431"/>
        <end position="474"/>
    </location>
</feature>
<keyword evidence="1" id="KW-0479">Metal-binding</keyword>
<dbReference type="EMBL" id="JBANRG010000022">
    <property type="protein sequence ID" value="KAK7455833.1"/>
    <property type="molecule type" value="Genomic_DNA"/>
</dbReference>
<dbReference type="PROSITE" id="PS50966">
    <property type="entry name" value="ZF_SWIM"/>
    <property type="match status" value="1"/>
</dbReference>